<dbReference type="EMBL" id="JAJUWU010000016">
    <property type="protein sequence ID" value="MCE7029427.1"/>
    <property type="molecule type" value="Genomic_DNA"/>
</dbReference>
<gene>
    <name evidence="3" type="ORF">LZD57_15660</name>
</gene>
<dbReference type="PROSITE" id="PS01269">
    <property type="entry name" value="UPF0025"/>
    <property type="match status" value="1"/>
</dbReference>
<organism evidence="3 4">
    <name type="scientific">Jiella avicenniae</name>
    <dbReference type="NCBI Taxonomy" id="2907202"/>
    <lineage>
        <taxon>Bacteria</taxon>
        <taxon>Pseudomonadati</taxon>
        <taxon>Pseudomonadota</taxon>
        <taxon>Alphaproteobacteria</taxon>
        <taxon>Hyphomicrobiales</taxon>
        <taxon>Aurantimonadaceae</taxon>
        <taxon>Jiella</taxon>
    </lineage>
</organism>
<protein>
    <submittedName>
        <fullName evidence="3">Metallophosphatase family protein</fullName>
    </submittedName>
</protein>
<feature type="domain" description="Calcineurin-like phosphoesterase" evidence="2">
    <location>
        <begin position="5"/>
        <end position="109"/>
    </location>
</feature>
<dbReference type="Gene3D" id="3.60.21.10">
    <property type="match status" value="1"/>
</dbReference>
<proteinExistence type="inferred from homology"/>
<dbReference type="InterPro" id="IPR024654">
    <property type="entry name" value="Calcineurin-like_PHP_lpxH"/>
</dbReference>
<accession>A0A9X1T5N8</accession>
<evidence type="ECO:0000313" key="4">
    <source>
        <dbReference type="Proteomes" id="UP001139035"/>
    </source>
</evidence>
<reference evidence="3" key="1">
    <citation type="submission" date="2022-01" db="EMBL/GenBank/DDBJ databases">
        <title>Jiella avicenniae sp. nov., a novel endophytic bacterium isolated from bark of Avicennia marina.</title>
        <authorList>
            <person name="Tuo L."/>
        </authorList>
    </citation>
    <scope>NUCLEOTIDE SEQUENCE</scope>
    <source>
        <strain evidence="3">CBK1P-4</strain>
    </source>
</reference>
<comment type="caution">
    <text evidence="3">The sequence shown here is derived from an EMBL/GenBank/DDBJ whole genome shotgun (WGS) entry which is preliminary data.</text>
</comment>
<dbReference type="SUPFAM" id="SSF56300">
    <property type="entry name" value="Metallo-dependent phosphatases"/>
    <property type="match status" value="1"/>
</dbReference>
<evidence type="ECO:0000313" key="3">
    <source>
        <dbReference type="EMBL" id="MCE7029427.1"/>
    </source>
</evidence>
<comment type="similarity">
    <text evidence="1">Belongs to the metallophosphoesterase superfamily. YfcE family.</text>
</comment>
<evidence type="ECO:0000256" key="1">
    <source>
        <dbReference type="ARBA" id="ARBA00008950"/>
    </source>
</evidence>
<evidence type="ECO:0000259" key="2">
    <source>
        <dbReference type="Pfam" id="PF12850"/>
    </source>
</evidence>
<name>A0A9X1T5N8_9HYPH</name>
<dbReference type="Pfam" id="PF12850">
    <property type="entry name" value="Metallophos_2"/>
    <property type="match status" value="1"/>
</dbReference>
<dbReference type="Proteomes" id="UP001139035">
    <property type="component" value="Unassembled WGS sequence"/>
</dbReference>
<dbReference type="InterPro" id="IPR029052">
    <property type="entry name" value="Metallo-depent_PP-like"/>
</dbReference>
<sequence>MRFNIGKPDIIPRLPEIAPVTAIPGNIDHAAWPQDFRETAYVELLGRRFFVIHDRNELALGPAEAGHDVVIFGHSHRPRQETIDGLLFLNPGSAAPRRFKLPITLATLRL</sequence>
<dbReference type="RefSeq" id="WP_233720421.1">
    <property type="nucleotide sequence ID" value="NZ_JAJUWU010000016.1"/>
</dbReference>
<keyword evidence="4" id="KW-1185">Reference proteome</keyword>
<dbReference type="AlphaFoldDB" id="A0A9X1T5N8"/>
<dbReference type="InterPro" id="IPR020935">
    <property type="entry name" value="PdiEstase_YfcE_CS"/>
</dbReference>